<reference evidence="2" key="1">
    <citation type="submission" date="2020-03" db="EMBL/GenBank/DDBJ databases">
        <title>Draft Genome Sequence of Cylindrodendrum hubeiense.</title>
        <authorList>
            <person name="Buettner E."/>
            <person name="Kellner H."/>
        </authorList>
    </citation>
    <scope>NUCLEOTIDE SEQUENCE</scope>
    <source>
        <strain evidence="2">IHI 201604</strain>
    </source>
</reference>
<comment type="caution">
    <text evidence="2">The sequence shown here is derived from an EMBL/GenBank/DDBJ whole genome shotgun (WGS) entry which is preliminary data.</text>
</comment>
<name>A0A9P5LEH2_9HYPO</name>
<proteinExistence type="predicted"/>
<evidence type="ECO:0000256" key="1">
    <source>
        <dbReference type="SAM" id="Phobius"/>
    </source>
</evidence>
<dbReference type="OrthoDB" id="5143619at2759"/>
<feature type="transmembrane region" description="Helical" evidence="1">
    <location>
        <begin position="6"/>
        <end position="26"/>
    </location>
</feature>
<dbReference type="AlphaFoldDB" id="A0A9P5LEH2"/>
<sequence length="121" mass="13307">MAGISGGALIAVEWALIGIAFCLIIARLNLRLNHLGGGLLLSDGFILAAFASGIALNAVDITLYLHGVYKANVDFELSQYTAPADKLVETYKIFYFLYIPFYTQQYFNKGRLTRIALRVVA</sequence>
<evidence type="ECO:0000313" key="2">
    <source>
        <dbReference type="EMBL" id="KAF7546108.1"/>
    </source>
</evidence>
<keyword evidence="1" id="KW-1133">Transmembrane helix</keyword>
<organism evidence="2 3">
    <name type="scientific">Cylindrodendrum hubeiense</name>
    <dbReference type="NCBI Taxonomy" id="595255"/>
    <lineage>
        <taxon>Eukaryota</taxon>
        <taxon>Fungi</taxon>
        <taxon>Dikarya</taxon>
        <taxon>Ascomycota</taxon>
        <taxon>Pezizomycotina</taxon>
        <taxon>Sordariomycetes</taxon>
        <taxon>Hypocreomycetidae</taxon>
        <taxon>Hypocreales</taxon>
        <taxon>Nectriaceae</taxon>
        <taxon>Cylindrodendrum</taxon>
    </lineage>
</organism>
<evidence type="ECO:0000313" key="3">
    <source>
        <dbReference type="Proteomes" id="UP000722485"/>
    </source>
</evidence>
<dbReference type="EMBL" id="JAANBB010000225">
    <property type="protein sequence ID" value="KAF7546108.1"/>
    <property type="molecule type" value="Genomic_DNA"/>
</dbReference>
<gene>
    <name evidence="2" type="ORF">G7Z17_g8658</name>
</gene>
<accession>A0A9P5LEH2</accession>
<keyword evidence="3" id="KW-1185">Reference proteome</keyword>
<keyword evidence="1" id="KW-0472">Membrane</keyword>
<feature type="transmembrane region" description="Helical" evidence="1">
    <location>
        <begin position="38"/>
        <end position="59"/>
    </location>
</feature>
<dbReference type="Proteomes" id="UP000722485">
    <property type="component" value="Unassembled WGS sequence"/>
</dbReference>
<keyword evidence="1" id="KW-0812">Transmembrane</keyword>
<protein>
    <submittedName>
        <fullName evidence="2">Uncharacterized protein</fullName>
    </submittedName>
</protein>